<dbReference type="RefSeq" id="WP_014099616.1">
    <property type="nucleotide sequence ID" value="NZ_CP072642.1"/>
</dbReference>
<keyword evidence="12" id="KW-1185">Reference proteome</keyword>
<dbReference type="Proteomes" id="UP000677668">
    <property type="component" value="Chromosome 1"/>
</dbReference>
<comment type="catalytic activity">
    <reaction evidence="9">
        <text>S-methyl-5'-thioadenosine + phosphate = 5-(methylsulfanyl)-alpha-D-ribose 1-phosphate + adenine</text>
        <dbReference type="Rhea" id="RHEA:11852"/>
        <dbReference type="ChEBI" id="CHEBI:16708"/>
        <dbReference type="ChEBI" id="CHEBI:17509"/>
        <dbReference type="ChEBI" id="CHEBI:43474"/>
        <dbReference type="ChEBI" id="CHEBI:58533"/>
        <dbReference type="EC" id="2.4.2.28"/>
    </reaction>
    <physiologicalReaction direction="left-to-right" evidence="9">
        <dbReference type="Rhea" id="RHEA:11853"/>
    </physiologicalReaction>
</comment>
<keyword evidence="4" id="KW-0479">Metal-binding</keyword>
<name>A0ABX8B1Q4_9BACT</name>
<protein>
    <recommendedName>
        <fullName evidence="10">Purine nucleoside phosphorylase</fullName>
    </recommendedName>
</protein>
<evidence type="ECO:0000256" key="4">
    <source>
        <dbReference type="ARBA" id="ARBA00022723"/>
    </source>
</evidence>
<evidence type="ECO:0000256" key="3">
    <source>
        <dbReference type="ARBA" id="ARBA00022679"/>
    </source>
</evidence>
<evidence type="ECO:0000313" key="11">
    <source>
        <dbReference type="EMBL" id="QUV94879.1"/>
    </source>
</evidence>
<keyword evidence="5" id="KW-0378">Hydrolase</keyword>
<dbReference type="Pfam" id="PF02578">
    <property type="entry name" value="Cu-oxidase_4"/>
    <property type="match status" value="1"/>
</dbReference>
<gene>
    <name evidence="11" type="primary">pgeF</name>
    <name evidence="11" type="ORF">J8C05_05435</name>
</gene>
<evidence type="ECO:0000256" key="8">
    <source>
        <dbReference type="ARBA" id="ARBA00048968"/>
    </source>
</evidence>
<reference evidence="11 12" key="1">
    <citation type="submission" date="2021-03" db="EMBL/GenBank/DDBJ databases">
        <title>Genomic and phenotypic characterization of Chloracidobacterium isolates provides evidence for multiple species.</title>
        <authorList>
            <person name="Saini M.K."/>
            <person name="Costas A.M.G."/>
            <person name="Tank M."/>
            <person name="Bryant D.A."/>
        </authorList>
    </citation>
    <scope>NUCLEOTIDE SEQUENCE [LARGE SCALE GENOMIC DNA]</scope>
    <source>
        <strain evidence="11 12">N</strain>
    </source>
</reference>
<evidence type="ECO:0000313" key="12">
    <source>
        <dbReference type="Proteomes" id="UP000677668"/>
    </source>
</evidence>
<comment type="catalytic activity">
    <reaction evidence="8">
        <text>adenosine + phosphate = alpha-D-ribose 1-phosphate + adenine</text>
        <dbReference type="Rhea" id="RHEA:27642"/>
        <dbReference type="ChEBI" id="CHEBI:16335"/>
        <dbReference type="ChEBI" id="CHEBI:16708"/>
        <dbReference type="ChEBI" id="CHEBI:43474"/>
        <dbReference type="ChEBI" id="CHEBI:57720"/>
        <dbReference type="EC" id="2.4.2.1"/>
    </reaction>
    <physiologicalReaction direction="left-to-right" evidence="8">
        <dbReference type="Rhea" id="RHEA:27643"/>
    </physiologicalReaction>
</comment>
<accession>A0ABX8B1Q4</accession>
<dbReference type="InterPro" id="IPR011324">
    <property type="entry name" value="Cytotoxic_necrot_fac-like_cat"/>
</dbReference>
<comment type="similarity">
    <text evidence="2 10">Belongs to the purine nucleoside phosphorylase YfiH/LACC1 family.</text>
</comment>
<evidence type="ECO:0000256" key="1">
    <source>
        <dbReference type="ARBA" id="ARBA00000553"/>
    </source>
</evidence>
<evidence type="ECO:0000256" key="10">
    <source>
        <dbReference type="RuleBase" id="RU361274"/>
    </source>
</evidence>
<evidence type="ECO:0000256" key="9">
    <source>
        <dbReference type="ARBA" id="ARBA00049893"/>
    </source>
</evidence>
<dbReference type="CDD" id="cd16833">
    <property type="entry name" value="YfiH"/>
    <property type="match status" value="1"/>
</dbReference>
<dbReference type="Gene3D" id="3.60.140.10">
    <property type="entry name" value="CNF1/YfiH-like putative cysteine hydrolases"/>
    <property type="match status" value="1"/>
</dbReference>
<keyword evidence="3" id="KW-0808">Transferase</keyword>
<dbReference type="SUPFAM" id="SSF64438">
    <property type="entry name" value="CNF1/YfiH-like putative cysteine hydrolases"/>
    <property type="match status" value="1"/>
</dbReference>
<dbReference type="NCBIfam" id="TIGR00726">
    <property type="entry name" value="peptidoglycan editing factor PgeF"/>
    <property type="match status" value="1"/>
</dbReference>
<proteinExistence type="inferred from homology"/>
<dbReference type="PANTHER" id="PTHR30616:SF2">
    <property type="entry name" value="PURINE NUCLEOSIDE PHOSPHORYLASE LACC1"/>
    <property type="match status" value="1"/>
</dbReference>
<evidence type="ECO:0000256" key="2">
    <source>
        <dbReference type="ARBA" id="ARBA00007353"/>
    </source>
</evidence>
<dbReference type="PANTHER" id="PTHR30616">
    <property type="entry name" value="UNCHARACTERIZED PROTEIN YFIH"/>
    <property type="match status" value="1"/>
</dbReference>
<keyword evidence="6" id="KW-0862">Zinc</keyword>
<dbReference type="EMBL" id="CP072642">
    <property type="protein sequence ID" value="QUV94879.1"/>
    <property type="molecule type" value="Genomic_DNA"/>
</dbReference>
<comment type="catalytic activity">
    <reaction evidence="7">
        <text>adenosine + H2O + H(+) = inosine + NH4(+)</text>
        <dbReference type="Rhea" id="RHEA:24408"/>
        <dbReference type="ChEBI" id="CHEBI:15377"/>
        <dbReference type="ChEBI" id="CHEBI:15378"/>
        <dbReference type="ChEBI" id="CHEBI:16335"/>
        <dbReference type="ChEBI" id="CHEBI:17596"/>
        <dbReference type="ChEBI" id="CHEBI:28938"/>
        <dbReference type="EC" id="3.5.4.4"/>
    </reaction>
    <physiologicalReaction direction="left-to-right" evidence="7">
        <dbReference type="Rhea" id="RHEA:24409"/>
    </physiologicalReaction>
</comment>
<dbReference type="InterPro" id="IPR038371">
    <property type="entry name" value="Cu_polyphenol_OxRdtase_sf"/>
</dbReference>
<evidence type="ECO:0000256" key="5">
    <source>
        <dbReference type="ARBA" id="ARBA00022801"/>
    </source>
</evidence>
<dbReference type="InterPro" id="IPR003730">
    <property type="entry name" value="Cu_polyphenol_OxRdtase"/>
</dbReference>
<evidence type="ECO:0000256" key="6">
    <source>
        <dbReference type="ARBA" id="ARBA00022833"/>
    </source>
</evidence>
<comment type="catalytic activity">
    <reaction evidence="1">
        <text>inosine + phosphate = alpha-D-ribose 1-phosphate + hypoxanthine</text>
        <dbReference type="Rhea" id="RHEA:27646"/>
        <dbReference type="ChEBI" id="CHEBI:17368"/>
        <dbReference type="ChEBI" id="CHEBI:17596"/>
        <dbReference type="ChEBI" id="CHEBI:43474"/>
        <dbReference type="ChEBI" id="CHEBI:57720"/>
        <dbReference type="EC" id="2.4.2.1"/>
    </reaction>
    <physiologicalReaction direction="left-to-right" evidence="1">
        <dbReference type="Rhea" id="RHEA:27647"/>
    </physiologicalReaction>
</comment>
<sequence length="275" mass="29989">MPDQAFVFRRSGDVAVLVCLPLEAAGFRHGFSTRPGGVSPLPAQALNLGYFAGDSPENVTENRRRFLAVLGETKDRLHTLRQVHGDTVQLLDTVSEATAEPMEGDAWIGQEPGRWAAVYTADCQAVLLGCPRTGAFAAVHAGWRGTLARIVAKTVVRLRETYGVRPEDLHVALGPAASVAHYEVGEEVVEAFQQAFPSEAAAWFQRPSPGGKLHLDIPQANRWQLMEAGVRPDRIHASGWCTMTRPDLFFSYRRERQRGPVGRLIATIGRAGSPG</sequence>
<organism evidence="11 12">
    <name type="scientific">Chloracidobacterium sp. N</name>
    <dbReference type="NCBI Taxonomy" id="2821540"/>
    <lineage>
        <taxon>Bacteria</taxon>
        <taxon>Pseudomonadati</taxon>
        <taxon>Acidobacteriota</taxon>
        <taxon>Terriglobia</taxon>
        <taxon>Terriglobales</taxon>
        <taxon>Acidobacteriaceae</taxon>
        <taxon>Chloracidobacterium</taxon>
        <taxon>Chloracidobacterium aggregatum</taxon>
    </lineage>
</organism>
<evidence type="ECO:0000256" key="7">
    <source>
        <dbReference type="ARBA" id="ARBA00047989"/>
    </source>
</evidence>